<dbReference type="PANTHER" id="PTHR23117">
    <property type="entry name" value="GUANYLATE KINASE-RELATED"/>
    <property type="match status" value="1"/>
</dbReference>
<accession>A0A2T0VYE1</accession>
<feature type="binding site" evidence="6">
    <location>
        <begin position="10"/>
        <end position="17"/>
    </location>
    <ligand>
        <name>ATP</name>
        <dbReference type="ChEBI" id="CHEBI:30616"/>
    </ligand>
</feature>
<feature type="domain" description="Guanylate kinase/L-type calcium channel beta subunit" evidence="7">
    <location>
        <begin position="2"/>
        <end position="179"/>
    </location>
</feature>
<comment type="similarity">
    <text evidence="6">Belongs to the ribose 1,5-bisphosphokinase family.</text>
</comment>
<dbReference type="GO" id="GO:0005829">
    <property type="term" value="C:cytosol"/>
    <property type="evidence" value="ECO:0007669"/>
    <property type="project" value="TreeGrafter"/>
</dbReference>
<dbReference type="SMART" id="SM00072">
    <property type="entry name" value="GuKc"/>
    <property type="match status" value="1"/>
</dbReference>
<dbReference type="InterPro" id="IPR027417">
    <property type="entry name" value="P-loop_NTPase"/>
</dbReference>
<comment type="pathway">
    <text evidence="2 6">Metabolic intermediate biosynthesis; 5-phospho-alpha-D-ribose 1-diphosphate biosynthesis; 5-phospho-alpha-D-ribose 1-diphosphate from D-ribose 5-phosphate (route II): step 3/3.</text>
</comment>
<evidence type="ECO:0000256" key="3">
    <source>
        <dbReference type="ARBA" id="ARBA00022679"/>
    </source>
</evidence>
<dbReference type="GO" id="GO:0005524">
    <property type="term" value="F:ATP binding"/>
    <property type="evidence" value="ECO:0007669"/>
    <property type="project" value="UniProtKB-KW"/>
</dbReference>
<dbReference type="Proteomes" id="UP000238007">
    <property type="component" value="Unassembled WGS sequence"/>
</dbReference>
<dbReference type="InterPro" id="IPR008145">
    <property type="entry name" value="GK/Ca_channel_bsu"/>
</dbReference>
<evidence type="ECO:0000256" key="4">
    <source>
        <dbReference type="ARBA" id="ARBA00022741"/>
    </source>
</evidence>
<dbReference type="Pfam" id="PF13671">
    <property type="entry name" value="AAA_33"/>
    <property type="match status" value="1"/>
</dbReference>
<comment type="catalytic activity">
    <reaction evidence="1 6">
        <text>alpha-D-ribose 1,5-bisphosphate + ATP = 5-phospho-alpha-D-ribose 1-diphosphate + ADP</text>
        <dbReference type="Rhea" id="RHEA:20109"/>
        <dbReference type="ChEBI" id="CHEBI:30616"/>
        <dbReference type="ChEBI" id="CHEBI:58017"/>
        <dbReference type="ChEBI" id="CHEBI:68688"/>
        <dbReference type="ChEBI" id="CHEBI:456216"/>
        <dbReference type="EC" id="2.7.4.23"/>
    </reaction>
</comment>
<evidence type="ECO:0000313" key="8">
    <source>
        <dbReference type="EMBL" id="PRY77236.1"/>
    </source>
</evidence>
<organism evidence="8 9">
    <name type="scientific">Yoonia maritima</name>
    <dbReference type="NCBI Taxonomy" id="1435347"/>
    <lineage>
        <taxon>Bacteria</taxon>
        <taxon>Pseudomonadati</taxon>
        <taxon>Pseudomonadota</taxon>
        <taxon>Alphaproteobacteria</taxon>
        <taxon>Rhodobacterales</taxon>
        <taxon>Paracoccaceae</taxon>
        <taxon>Yoonia</taxon>
    </lineage>
</organism>
<keyword evidence="3 6" id="KW-0808">Transferase</keyword>
<keyword evidence="8" id="KW-0418">Kinase</keyword>
<evidence type="ECO:0000256" key="6">
    <source>
        <dbReference type="HAMAP-Rule" id="MF_00836"/>
    </source>
</evidence>
<proteinExistence type="inferred from homology"/>
<dbReference type="EC" id="2.7.4.23" evidence="6"/>
<gene>
    <name evidence="6" type="primary">phnN</name>
    <name evidence="8" type="ORF">CLV80_10680</name>
</gene>
<dbReference type="PANTHER" id="PTHR23117:SF8">
    <property type="entry name" value="RIBOSE 1,5-BISPHOSPHATE PHOSPHOKINASE PHNN"/>
    <property type="match status" value="1"/>
</dbReference>
<dbReference type="NCBIfam" id="TIGR02322">
    <property type="entry name" value="phosphon_PhnN"/>
    <property type="match status" value="1"/>
</dbReference>
<evidence type="ECO:0000259" key="7">
    <source>
        <dbReference type="SMART" id="SM00072"/>
    </source>
</evidence>
<dbReference type="GO" id="GO:0033863">
    <property type="term" value="F:ribose 1,5-bisphosphate phosphokinase activity"/>
    <property type="evidence" value="ECO:0007669"/>
    <property type="project" value="UniProtKB-UniRule"/>
</dbReference>
<name>A0A2T0VYE1_9RHOB</name>
<dbReference type="SUPFAM" id="SSF52540">
    <property type="entry name" value="P-loop containing nucleoside triphosphate hydrolases"/>
    <property type="match status" value="1"/>
</dbReference>
<dbReference type="GO" id="GO:0006015">
    <property type="term" value="P:5-phosphoribose 1-diphosphate biosynthetic process"/>
    <property type="evidence" value="ECO:0007669"/>
    <property type="project" value="UniProtKB-UniRule"/>
</dbReference>
<sequence length="180" mass="19577">MTGRFIAVVGPSGVGKDSVMSAMAQAEPRLVLARRTITRPSAAVGEDFDGVTEDRFAQMRSAGEFALSWPAHGLQYAIPIGVDQTLATGCDVVANLSRAQLVAAQDRFERCEIISLSATREVLAHRLTARGRETKEQVEQRLDRARYALPEGVMAHVIDNSGALDETVQAILRLLYPVRS</sequence>
<dbReference type="GO" id="GO:0019634">
    <property type="term" value="P:organic phosphonate metabolic process"/>
    <property type="evidence" value="ECO:0007669"/>
    <property type="project" value="UniProtKB-UniRule"/>
</dbReference>
<reference evidence="8 9" key="1">
    <citation type="submission" date="2018-03" db="EMBL/GenBank/DDBJ databases">
        <title>Genomic Encyclopedia of Archaeal and Bacterial Type Strains, Phase II (KMG-II): from individual species to whole genera.</title>
        <authorList>
            <person name="Goeker M."/>
        </authorList>
    </citation>
    <scope>NUCLEOTIDE SEQUENCE [LARGE SCALE GENOMIC DNA]</scope>
    <source>
        <strain evidence="8 9">DSM 101533</strain>
    </source>
</reference>
<evidence type="ECO:0000313" key="9">
    <source>
        <dbReference type="Proteomes" id="UP000238007"/>
    </source>
</evidence>
<dbReference type="OrthoDB" id="341217at2"/>
<keyword evidence="4 6" id="KW-0547">Nucleotide-binding</keyword>
<keyword evidence="9" id="KW-1185">Reference proteome</keyword>
<dbReference type="UniPathway" id="UPA00087">
    <property type="reaction ID" value="UER00175"/>
</dbReference>
<keyword evidence="5 6" id="KW-0067">ATP-binding</keyword>
<protein>
    <recommendedName>
        <fullName evidence="6">Ribose 1,5-bisphosphate phosphokinase PhnN</fullName>
        <ecNumber evidence="6">2.7.4.23</ecNumber>
    </recommendedName>
    <alternativeName>
        <fullName evidence="6">Ribose 1,5-bisphosphokinase</fullName>
    </alternativeName>
</protein>
<dbReference type="HAMAP" id="MF_00836">
    <property type="entry name" value="PhnN"/>
    <property type="match status" value="1"/>
</dbReference>
<dbReference type="RefSeq" id="WP_106357810.1">
    <property type="nucleotide sequence ID" value="NZ_PVTP01000006.1"/>
</dbReference>
<comment type="function">
    <text evidence="6">Catalyzes the phosphorylation of ribose 1,5-bisphosphate to 5-phospho-D-ribosyl alpha-1-diphosphate (PRPP).</text>
</comment>
<dbReference type="Gene3D" id="3.40.50.300">
    <property type="entry name" value="P-loop containing nucleotide triphosphate hydrolases"/>
    <property type="match status" value="1"/>
</dbReference>
<dbReference type="AlphaFoldDB" id="A0A2T0VYE1"/>
<evidence type="ECO:0000256" key="5">
    <source>
        <dbReference type="ARBA" id="ARBA00022840"/>
    </source>
</evidence>
<evidence type="ECO:0000256" key="2">
    <source>
        <dbReference type="ARBA" id="ARBA00005069"/>
    </source>
</evidence>
<comment type="caution">
    <text evidence="8">The sequence shown here is derived from an EMBL/GenBank/DDBJ whole genome shotgun (WGS) entry which is preliminary data.</text>
</comment>
<dbReference type="InterPro" id="IPR012699">
    <property type="entry name" value="PhnN"/>
</dbReference>
<evidence type="ECO:0000256" key="1">
    <source>
        <dbReference type="ARBA" id="ARBA00000373"/>
    </source>
</evidence>
<dbReference type="EMBL" id="PVTP01000006">
    <property type="protein sequence ID" value="PRY77236.1"/>
    <property type="molecule type" value="Genomic_DNA"/>
</dbReference>